<keyword evidence="1" id="KW-0732">Signal</keyword>
<organism evidence="3 4">
    <name type="scientific">Gelidibacter salicanalis</name>
    <dbReference type="NCBI Taxonomy" id="291193"/>
    <lineage>
        <taxon>Bacteria</taxon>
        <taxon>Pseudomonadati</taxon>
        <taxon>Bacteroidota</taxon>
        <taxon>Flavobacteriia</taxon>
        <taxon>Flavobacteriales</taxon>
        <taxon>Flavobacteriaceae</taxon>
        <taxon>Gelidibacter</taxon>
    </lineage>
</organism>
<keyword evidence="4" id="KW-1185">Reference proteome</keyword>
<feature type="signal peptide" evidence="1">
    <location>
        <begin position="1"/>
        <end position="19"/>
    </location>
</feature>
<feature type="domain" description="Outer membrane protein beta-barrel" evidence="2">
    <location>
        <begin position="19"/>
        <end position="207"/>
    </location>
</feature>
<protein>
    <submittedName>
        <fullName evidence="3">PorT family protein</fullName>
    </submittedName>
</protein>
<dbReference type="InterPro" id="IPR025665">
    <property type="entry name" value="Beta-barrel_OMP_2"/>
</dbReference>
<sequence>MRSAIFFILSCCFTQLMLAQQATDTTFVDHNYREDQFYFSLTYNLLGNVPNDLKQSGFSSGVHFGVIRDMPINERRNVAIGIGLGLSANSYNQNLLISEGPDGGYSYDIIDESIITIKRNKFTTYALELPIEFRWRTSTAKDYKFWRIYSGVKLGYVFHNTSKFTGSAADIKLNANDDFDALQYGLTLSAGYSTWNFHVYYGLNPIFKDTVRLDGKSIVMNSIKIGLMFYLL</sequence>
<dbReference type="RefSeq" id="WP_146891600.1">
    <property type="nucleotide sequence ID" value="NZ_VORX01000003.1"/>
</dbReference>
<gene>
    <name evidence="3" type="ORF">ES711_06320</name>
</gene>
<evidence type="ECO:0000313" key="3">
    <source>
        <dbReference type="EMBL" id="TXE08129.1"/>
    </source>
</evidence>
<evidence type="ECO:0000259" key="2">
    <source>
        <dbReference type="Pfam" id="PF13568"/>
    </source>
</evidence>
<evidence type="ECO:0000313" key="4">
    <source>
        <dbReference type="Proteomes" id="UP000321734"/>
    </source>
</evidence>
<dbReference type="Pfam" id="PF13568">
    <property type="entry name" value="OMP_b-brl_2"/>
    <property type="match status" value="1"/>
</dbReference>
<feature type="chain" id="PRO_5022813952" evidence="1">
    <location>
        <begin position="20"/>
        <end position="232"/>
    </location>
</feature>
<proteinExistence type="predicted"/>
<evidence type="ECO:0000256" key="1">
    <source>
        <dbReference type="SAM" id="SignalP"/>
    </source>
</evidence>
<dbReference type="EMBL" id="VORX01000003">
    <property type="protein sequence ID" value="TXE08129.1"/>
    <property type="molecule type" value="Genomic_DNA"/>
</dbReference>
<dbReference type="AlphaFoldDB" id="A0A5C7AK14"/>
<name>A0A5C7AK14_9FLAO</name>
<reference evidence="3 4" key="1">
    <citation type="submission" date="2019-08" db="EMBL/GenBank/DDBJ databases">
        <title>Genome sequence of Gelidibacter salicanalis IC162T.</title>
        <authorList>
            <person name="Bowman J.P."/>
        </authorList>
    </citation>
    <scope>NUCLEOTIDE SEQUENCE [LARGE SCALE GENOMIC DNA]</scope>
    <source>
        <strain evidence="3 4">IC162</strain>
    </source>
</reference>
<accession>A0A5C7AK14</accession>
<dbReference type="OrthoDB" id="959017at2"/>
<dbReference type="Proteomes" id="UP000321734">
    <property type="component" value="Unassembled WGS sequence"/>
</dbReference>
<comment type="caution">
    <text evidence="3">The sequence shown here is derived from an EMBL/GenBank/DDBJ whole genome shotgun (WGS) entry which is preliminary data.</text>
</comment>